<dbReference type="EMBL" id="CM008054">
    <property type="protein sequence ID" value="PAN47275.1"/>
    <property type="molecule type" value="Genomic_DNA"/>
</dbReference>
<feature type="compositionally biased region" description="Basic and acidic residues" evidence="1">
    <location>
        <begin position="107"/>
        <end position="117"/>
    </location>
</feature>
<dbReference type="Proteomes" id="UP000243499">
    <property type="component" value="Chromosome 9"/>
</dbReference>
<gene>
    <name evidence="2" type="ORF">PAHAL_9G245100</name>
</gene>
<proteinExistence type="predicted"/>
<name>A0A2S3IM39_9POAL</name>
<evidence type="ECO:0000256" key="1">
    <source>
        <dbReference type="SAM" id="MobiDB-lite"/>
    </source>
</evidence>
<organism evidence="2">
    <name type="scientific">Panicum hallii</name>
    <dbReference type="NCBI Taxonomy" id="206008"/>
    <lineage>
        <taxon>Eukaryota</taxon>
        <taxon>Viridiplantae</taxon>
        <taxon>Streptophyta</taxon>
        <taxon>Embryophyta</taxon>
        <taxon>Tracheophyta</taxon>
        <taxon>Spermatophyta</taxon>
        <taxon>Magnoliopsida</taxon>
        <taxon>Liliopsida</taxon>
        <taxon>Poales</taxon>
        <taxon>Poaceae</taxon>
        <taxon>PACMAD clade</taxon>
        <taxon>Panicoideae</taxon>
        <taxon>Panicodae</taxon>
        <taxon>Paniceae</taxon>
        <taxon>Panicinae</taxon>
        <taxon>Panicum</taxon>
        <taxon>Panicum sect. Panicum</taxon>
    </lineage>
</organism>
<evidence type="ECO:0008006" key="3">
    <source>
        <dbReference type="Google" id="ProtNLM"/>
    </source>
</evidence>
<sequence length="237" mass="25859">MTSSVEDLAKKFDGFDAILQKILDKVTGLESWRSNADVSMNALLTKADDAATCLQRLELAPPPPPPPPPQRHPASAPSPPSSAWVNPFDLNVATDPAAHPSASSAERPSEHHDDSGHRVTGGGILGSPPPHPVTGMCRPAPPRTFEFISDGDSRPGRSGPTPKLEFPKFDGQNPRLWKDRCELYFEVYSVSDALKPRFAALNFDGVATTWLQNFELKGRVRSWEALHTAVCARFDKD</sequence>
<evidence type="ECO:0000313" key="2">
    <source>
        <dbReference type="EMBL" id="PAN47275.1"/>
    </source>
</evidence>
<feature type="region of interest" description="Disordered" evidence="1">
    <location>
        <begin position="55"/>
        <end position="167"/>
    </location>
</feature>
<dbReference type="AlphaFoldDB" id="A0A2S3IM39"/>
<feature type="compositionally biased region" description="Pro residues" evidence="1">
    <location>
        <begin position="60"/>
        <end position="80"/>
    </location>
</feature>
<reference evidence="2" key="1">
    <citation type="submission" date="2018-04" db="EMBL/GenBank/DDBJ databases">
        <title>WGS assembly of Panicum hallii.</title>
        <authorList>
            <person name="Lovell J."/>
            <person name="Jenkins J."/>
            <person name="Lowry D."/>
            <person name="Mamidi S."/>
            <person name="Sreedasyam A."/>
            <person name="Weng X."/>
            <person name="Barry K."/>
            <person name="Bonette J."/>
            <person name="Campitelli B."/>
            <person name="Daum C."/>
            <person name="Gordon S."/>
            <person name="Gould B."/>
            <person name="Lipzen A."/>
            <person name="Macqueen A."/>
            <person name="Palacio-Mejia J."/>
            <person name="Plott C."/>
            <person name="Shakirov E."/>
            <person name="Shu S."/>
            <person name="Yoshinaga Y."/>
            <person name="Zane M."/>
            <person name="Rokhsar D."/>
            <person name="Grimwood J."/>
            <person name="Schmutz J."/>
            <person name="Juenger T."/>
        </authorList>
    </citation>
    <scope>NUCLEOTIDE SEQUENCE [LARGE SCALE GENOMIC DNA]</scope>
    <source>
        <strain evidence="2">FIL2</strain>
    </source>
</reference>
<dbReference type="Gramene" id="PAN47275">
    <property type="protein sequence ID" value="PAN47275"/>
    <property type="gene ID" value="PAHAL_9G245100"/>
</dbReference>
<protein>
    <recommendedName>
        <fullName evidence="3">Retrotransposon gag domain-containing protein</fullName>
    </recommendedName>
</protein>
<accession>A0A2S3IM39</accession>